<evidence type="ECO:0008006" key="5">
    <source>
        <dbReference type="Google" id="ProtNLM"/>
    </source>
</evidence>
<feature type="compositionally biased region" description="Basic and acidic residues" evidence="2">
    <location>
        <begin position="126"/>
        <end position="135"/>
    </location>
</feature>
<dbReference type="AlphaFoldDB" id="A0A1E3HKG9"/>
<feature type="region of interest" description="Disordered" evidence="2">
    <location>
        <begin position="126"/>
        <end position="149"/>
    </location>
</feature>
<feature type="compositionally biased region" description="Basic and acidic residues" evidence="2">
    <location>
        <begin position="225"/>
        <end position="248"/>
    </location>
</feature>
<dbReference type="GO" id="GO:0008270">
    <property type="term" value="F:zinc ion binding"/>
    <property type="evidence" value="ECO:0007669"/>
    <property type="project" value="InterPro"/>
</dbReference>
<evidence type="ECO:0000313" key="4">
    <source>
        <dbReference type="Proteomes" id="UP000094065"/>
    </source>
</evidence>
<dbReference type="RefSeq" id="XP_018992212.1">
    <property type="nucleotide sequence ID" value="XM_019139721.1"/>
</dbReference>
<dbReference type="EMBL" id="AWGJ01000008">
    <property type="protein sequence ID" value="ODN76838.1"/>
    <property type="molecule type" value="Genomic_DNA"/>
</dbReference>
<feature type="compositionally biased region" description="Low complexity" evidence="2">
    <location>
        <begin position="18"/>
        <end position="29"/>
    </location>
</feature>
<comment type="caution">
    <text evidence="3">The sequence shown here is derived from an EMBL/GenBank/DDBJ whole genome shotgun (WGS) entry which is preliminary data.</text>
</comment>
<dbReference type="STRING" id="1295533.A0A1E3HKG9"/>
<feature type="region of interest" description="Disordered" evidence="2">
    <location>
        <begin position="176"/>
        <end position="248"/>
    </location>
</feature>
<dbReference type="Proteomes" id="UP000094065">
    <property type="component" value="Unassembled WGS sequence"/>
</dbReference>
<evidence type="ECO:0000313" key="3">
    <source>
        <dbReference type="EMBL" id="ODN76838.1"/>
    </source>
</evidence>
<feature type="region of interest" description="Disordered" evidence="2">
    <location>
        <begin position="1"/>
        <end position="92"/>
    </location>
</feature>
<proteinExistence type="predicted"/>
<keyword evidence="4" id="KW-1185">Reference proteome</keyword>
<evidence type="ECO:0000256" key="1">
    <source>
        <dbReference type="ARBA" id="ARBA00022664"/>
    </source>
</evidence>
<sequence length="248" mass="27385">MAHRIDQRLRSEGNTPGLSSLDPLLSSLPEQVSGISGPASLPTSIPTSRPTSLPASLPATPPSKPSSHSTPAPIRPKSIPPPPADAGEGRDKHRRRIREYRMRYGLCLYCGDSAHIVDNCHVRRTTETGNADRGKPVPPPPENVGQPREELRRQVREYRQRYHLCKYCGIAGHELDDCPDRPLRSQSRNPEDREKEVEKEKDSTAEIVHKIQAVLGNMAVGPGKRGNEGRRSKSSSEDKKSDGKESDD</sequence>
<organism evidence="3 4">
    <name type="scientific">Cryptococcus amylolentus CBS 6039</name>
    <dbReference type="NCBI Taxonomy" id="1295533"/>
    <lineage>
        <taxon>Eukaryota</taxon>
        <taxon>Fungi</taxon>
        <taxon>Dikarya</taxon>
        <taxon>Basidiomycota</taxon>
        <taxon>Agaricomycotina</taxon>
        <taxon>Tremellomycetes</taxon>
        <taxon>Tremellales</taxon>
        <taxon>Cryptococcaceae</taxon>
        <taxon>Cryptococcus</taxon>
    </lineage>
</organism>
<accession>A0A1E3HKG9</accession>
<dbReference type="Gene3D" id="4.10.60.10">
    <property type="entry name" value="Zinc finger, CCHC-type"/>
    <property type="match status" value="1"/>
</dbReference>
<feature type="compositionally biased region" description="Low complexity" evidence="2">
    <location>
        <begin position="65"/>
        <end position="77"/>
    </location>
</feature>
<keyword evidence="1" id="KW-0507">mRNA processing</keyword>
<evidence type="ECO:0000256" key="2">
    <source>
        <dbReference type="SAM" id="MobiDB-lite"/>
    </source>
</evidence>
<dbReference type="OrthoDB" id="10678700at2759"/>
<dbReference type="InterPro" id="IPR036875">
    <property type="entry name" value="Znf_CCHC_sf"/>
</dbReference>
<dbReference type="GO" id="GO:0006397">
    <property type="term" value="P:mRNA processing"/>
    <property type="evidence" value="ECO:0007669"/>
    <property type="project" value="UniProtKB-KW"/>
</dbReference>
<dbReference type="SUPFAM" id="SSF57756">
    <property type="entry name" value="Retrovirus zinc finger-like domains"/>
    <property type="match status" value="1"/>
</dbReference>
<feature type="compositionally biased region" description="Basic and acidic residues" evidence="2">
    <location>
        <begin position="1"/>
        <end position="11"/>
    </location>
</feature>
<protein>
    <recommendedName>
        <fullName evidence="5">CCHC-type domain-containing protein</fullName>
    </recommendedName>
</protein>
<reference evidence="3 4" key="1">
    <citation type="submission" date="2016-06" db="EMBL/GenBank/DDBJ databases">
        <title>Evolution of pathogenesis and genome organization in the Tremellales.</title>
        <authorList>
            <person name="Cuomo C."/>
            <person name="Litvintseva A."/>
            <person name="Heitman J."/>
            <person name="Chen Y."/>
            <person name="Sun S."/>
            <person name="Springer D."/>
            <person name="Dromer F."/>
            <person name="Young S."/>
            <person name="Zeng Q."/>
            <person name="Chapman S."/>
            <person name="Gujja S."/>
            <person name="Saif S."/>
            <person name="Birren B."/>
        </authorList>
    </citation>
    <scope>NUCLEOTIDE SEQUENCE [LARGE SCALE GENOMIC DNA]</scope>
    <source>
        <strain evidence="3 4">CBS 6039</strain>
    </source>
</reference>
<dbReference type="GeneID" id="30156741"/>
<feature type="compositionally biased region" description="Basic and acidic residues" evidence="2">
    <location>
        <begin position="176"/>
        <end position="209"/>
    </location>
</feature>
<dbReference type="GO" id="GO:0003676">
    <property type="term" value="F:nucleic acid binding"/>
    <property type="evidence" value="ECO:0007669"/>
    <property type="project" value="InterPro"/>
</dbReference>
<name>A0A1E3HKG9_9TREE</name>
<gene>
    <name evidence="3" type="ORF">L202_05432</name>
</gene>